<comment type="cofactor">
    <cofactor evidence="1">
        <name>Zn(2+)</name>
        <dbReference type="ChEBI" id="CHEBI:29105"/>
    </cofactor>
</comment>
<protein>
    <submittedName>
        <fullName evidence="7">Glyoxylase-like metal-dependent hydrolase (Beta-lactamase superfamily II)</fullName>
    </submittedName>
</protein>
<keyword evidence="3" id="KW-0479">Metal-binding</keyword>
<sequence>MVHDGHFALQRLGQIDARLVTHVRLLETDSRLVLVDNGFGTHDWQDPASRTGPVRFLIRPPLHLHETALHQVKKLGFQGEDVRHIVITHLDSDHIGGLSDFPNANVHLTVAEALGGFEAPSQRERFGFNSAQWAHRPKIVEYSAGGESWRGFAAARELTEIAPGIVLVPMPGHTRGRTAGTFDRRQVRAKHERLAELYTRRDPDLLIACSHDPERSPSHARLPDCCGTSAVSAMSGSSC</sequence>
<dbReference type="EMBL" id="JARXVE010000001">
    <property type="protein sequence ID" value="MDH6194056.1"/>
    <property type="molecule type" value="Genomic_DNA"/>
</dbReference>
<name>A0ABT6KUY4_9MYCO</name>
<comment type="caution">
    <text evidence="7">The sequence shown here is derived from an EMBL/GenBank/DDBJ whole genome shotgun (WGS) entry which is preliminary data.</text>
</comment>
<feature type="domain" description="Metallo-beta-lactamase" evidence="6">
    <location>
        <begin position="20"/>
        <end position="211"/>
    </location>
</feature>
<dbReference type="Proteomes" id="UP001160130">
    <property type="component" value="Unassembled WGS sequence"/>
</dbReference>
<dbReference type="PANTHER" id="PTHR42978:SF7">
    <property type="entry name" value="METALLO-HYDROLASE RV2300C-RELATED"/>
    <property type="match status" value="1"/>
</dbReference>
<dbReference type="InterPro" id="IPR001279">
    <property type="entry name" value="Metallo-B-lactamas"/>
</dbReference>
<organism evidence="7 8">
    <name type="scientific">Mycolicibacterium frederiksbergense</name>
    <dbReference type="NCBI Taxonomy" id="117567"/>
    <lineage>
        <taxon>Bacteria</taxon>
        <taxon>Bacillati</taxon>
        <taxon>Actinomycetota</taxon>
        <taxon>Actinomycetes</taxon>
        <taxon>Mycobacteriales</taxon>
        <taxon>Mycobacteriaceae</taxon>
        <taxon>Mycolicibacterium</taxon>
    </lineage>
</organism>
<dbReference type="PANTHER" id="PTHR42978">
    <property type="entry name" value="QUORUM-QUENCHING LACTONASE YTNP-RELATED-RELATED"/>
    <property type="match status" value="1"/>
</dbReference>
<accession>A0ABT6KUY4</accession>
<evidence type="ECO:0000256" key="1">
    <source>
        <dbReference type="ARBA" id="ARBA00001947"/>
    </source>
</evidence>
<comment type="similarity">
    <text evidence="2">Belongs to the metallo-beta-lactamase superfamily.</text>
</comment>
<dbReference type="Pfam" id="PF00753">
    <property type="entry name" value="Lactamase_B"/>
    <property type="match status" value="1"/>
</dbReference>
<evidence type="ECO:0000256" key="3">
    <source>
        <dbReference type="ARBA" id="ARBA00022723"/>
    </source>
</evidence>
<evidence type="ECO:0000256" key="4">
    <source>
        <dbReference type="ARBA" id="ARBA00022801"/>
    </source>
</evidence>
<dbReference type="RefSeq" id="WP_280830707.1">
    <property type="nucleotide sequence ID" value="NZ_JARXVE010000001.1"/>
</dbReference>
<evidence type="ECO:0000259" key="6">
    <source>
        <dbReference type="SMART" id="SM00849"/>
    </source>
</evidence>
<dbReference type="Gene3D" id="3.60.15.10">
    <property type="entry name" value="Ribonuclease Z/Hydroxyacylglutathione hydrolase-like"/>
    <property type="match status" value="1"/>
</dbReference>
<dbReference type="InterPro" id="IPR051013">
    <property type="entry name" value="MBL_superfamily_lactonases"/>
</dbReference>
<evidence type="ECO:0000313" key="7">
    <source>
        <dbReference type="EMBL" id="MDH6194056.1"/>
    </source>
</evidence>
<dbReference type="SUPFAM" id="SSF56281">
    <property type="entry name" value="Metallo-hydrolase/oxidoreductase"/>
    <property type="match status" value="1"/>
</dbReference>
<dbReference type="SMART" id="SM00849">
    <property type="entry name" value="Lactamase_B"/>
    <property type="match status" value="1"/>
</dbReference>
<keyword evidence="5" id="KW-0862">Zinc</keyword>
<evidence type="ECO:0000256" key="5">
    <source>
        <dbReference type="ARBA" id="ARBA00022833"/>
    </source>
</evidence>
<evidence type="ECO:0000256" key="2">
    <source>
        <dbReference type="ARBA" id="ARBA00007749"/>
    </source>
</evidence>
<proteinExistence type="inferred from homology"/>
<keyword evidence="8" id="KW-1185">Reference proteome</keyword>
<keyword evidence="4" id="KW-0378">Hydrolase</keyword>
<dbReference type="InterPro" id="IPR036866">
    <property type="entry name" value="RibonucZ/Hydroxyglut_hydro"/>
</dbReference>
<evidence type="ECO:0000313" key="8">
    <source>
        <dbReference type="Proteomes" id="UP001160130"/>
    </source>
</evidence>
<gene>
    <name evidence="7" type="ORF">M2272_000677</name>
</gene>
<reference evidence="7 8" key="1">
    <citation type="submission" date="2023-04" db="EMBL/GenBank/DDBJ databases">
        <title>Forest soil microbial communities from Buena Vista Peninsula, Colon Province, Panama.</title>
        <authorList>
            <person name="Bouskill N."/>
        </authorList>
    </citation>
    <scope>NUCLEOTIDE SEQUENCE [LARGE SCALE GENOMIC DNA]</scope>
    <source>
        <strain evidence="7 8">AC80</strain>
    </source>
</reference>